<dbReference type="AlphaFoldDB" id="A0A2W5T7C5"/>
<evidence type="ECO:0000313" key="2">
    <source>
        <dbReference type="EMBL" id="PZR08843.1"/>
    </source>
</evidence>
<dbReference type="NCBIfam" id="NF033754">
    <property type="entry name" value="gliding_CglC"/>
    <property type="match status" value="1"/>
</dbReference>
<name>A0A2W5T7C5_9BACT</name>
<dbReference type="PROSITE" id="PS51257">
    <property type="entry name" value="PROKAR_LIPOPROTEIN"/>
    <property type="match status" value="1"/>
</dbReference>
<reference evidence="2 3" key="1">
    <citation type="submission" date="2017-08" db="EMBL/GenBank/DDBJ databases">
        <title>Infants hospitalized years apart are colonized by the same room-sourced microbial strains.</title>
        <authorList>
            <person name="Brooks B."/>
            <person name="Olm M.R."/>
            <person name="Firek B.A."/>
            <person name="Baker R."/>
            <person name="Thomas B.C."/>
            <person name="Morowitz M.J."/>
            <person name="Banfield J.F."/>
        </authorList>
    </citation>
    <scope>NUCLEOTIDE SEQUENCE [LARGE SCALE GENOMIC DNA]</scope>
    <source>
        <strain evidence="2">S2_003_000_R2_14</strain>
    </source>
</reference>
<gene>
    <name evidence="2" type="ORF">DI536_23400</name>
</gene>
<protein>
    <submittedName>
        <fullName evidence="2">Gliding motility protein</fullName>
    </submittedName>
</protein>
<accession>A0A2W5T7C5</accession>
<evidence type="ECO:0000313" key="3">
    <source>
        <dbReference type="Proteomes" id="UP000249061"/>
    </source>
</evidence>
<feature type="signal peptide" evidence="1">
    <location>
        <begin position="1"/>
        <end position="19"/>
    </location>
</feature>
<dbReference type="Proteomes" id="UP000249061">
    <property type="component" value="Unassembled WGS sequence"/>
</dbReference>
<keyword evidence="1" id="KW-0732">Signal</keyword>
<evidence type="ECO:0000256" key="1">
    <source>
        <dbReference type="SAM" id="SignalP"/>
    </source>
</evidence>
<proteinExistence type="predicted"/>
<comment type="caution">
    <text evidence="2">The sequence shown here is derived from an EMBL/GenBank/DDBJ whole genome shotgun (WGS) entry which is preliminary data.</text>
</comment>
<organism evidence="2 3">
    <name type="scientific">Archangium gephyra</name>
    <dbReference type="NCBI Taxonomy" id="48"/>
    <lineage>
        <taxon>Bacteria</taxon>
        <taxon>Pseudomonadati</taxon>
        <taxon>Myxococcota</taxon>
        <taxon>Myxococcia</taxon>
        <taxon>Myxococcales</taxon>
        <taxon>Cystobacterineae</taxon>
        <taxon>Archangiaceae</taxon>
        <taxon>Archangium</taxon>
    </lineage>
</organism>
<dbReference type="EMBL" id="QFQP01000023">
    <property type="protein sequence ID" value="PZR08843.1"/>
    <property type="molecule type" value="Genomic_DNA"/>
</dbReference>
<feature type="chain" id="PRO_5016062527" evidence="1">
    <location>
        <begin position="20"/>
        <end position="151"/>
    </location>
</feature>
<sequence length="151" mass="16042">MKRMLFAAASLALSFVACKPATDLNTTCTLVKRNPDGGSPLAILERDVRNMSGQNKDFIAVGSVQCEDLICVRDANFQSDAGLDDPATGYCSRQCAQGSSCPSYDEKLDKGATALSCRPLLLSAETLAALSDEFPGVRDPYFCARSTDGGM</sequence>